<dbReference type="PROSITE" id="PS50940">
    <property type="entry name" value="CHIT_BIND_II"/>
    <property type="match status" value="2"/>
</dbReference>
<keyword evidence="1" id="KW-0812">Transmembrane</keyword>
<evidence type="ECO:0000256" key="1">
    <source>
        <dbReference type="SAM" id="Phobius"/>
    </source>
</evidence>
<comment type="caution">
    <text evidence="3">The sequence shown here is derived from an EMBL/GenBank/DDBJ whole genome shotgun (WGS) entry which is preliminary data.</text>
</comment>
<feature type="transmembrane region" description="Helical" evidence="1">
    <location>
        <begin position="12"/>
        <end position="30"/>
    </location>
</feature>
<accession>A0A8J5JFU3</accession>
<dbReference type="PANTHER" id="PTHR22933">
    <property type="entry name" value="FI18007P1-RELATED"/>
    <property type="match status" value="1"/>
</dbReference>
<dbReference type="EMBL" id="JAHLQT010037514">
    <property type="protein sequence ID" value="KAG7157377.1"/>
    <property type="molecule type" value="Genomic_DNA"/>
</dbReference>
<proteinExistence type="predicted"/>
<reference evidence="3" key="1">
    <citation type="journal article" date="2021" name="Sci. Adv.">
        <title>The American lobster genome reveals insights on longevity, neural, and immune adaptations.</title>
        <authorList>
            <person name="Polinski J.M."/>
            <person name="Zimin A.V."/>
            <person name="Clark K.F."/>
            <person name="Kohn A.B."/>
            <person name="Sadowski N."/>
            <person name="Timp W."/>
            <person name="Ptitsyn A."/>
            <person name="Khanna P."/>
            <person name="Romanova D.Y."/>
            <person name="Williams P."/>
            <person name="Greenwood S.J."/>
            <person name="Moroz L.L."/>
            <person name="Walt D.R."/>
            <person name="Bodnar A.G."/>
        </authorList>
    </citation>
    <scope>NUCLEOTIDE SEQUENCE</scope>
    <source>
        <strain evidence="3">GMGI-L3</strain>
    </source>
</reference>
<keyword evidence="1" id="KW-0472">Membrane</keyword>
<dbReference type="Gene3D" id="2.170.140.10">
    <property type="entry name" value="Chitin binding domain"/>
    <property type="match status" value="2"/>
</dbReference>
<gene>
    <name evidence="3" type="ORF">Hamer_G005800</name>
</gene>
<feature type="domain" description="Chitin-binding type-2" evidence="2">
    <location>
        <begin position="185"/>
        <end position="253"/>
    </location>
</feature>
<dbReference type="AlphaFoldDB" id="A0A8J5JFU3"/>
<keyword evidence="1" id="KW-1133">Transmembrane helix</keyword>
<dbReference type="Proteomes" id="UP000747542">
    <property type="component" value="Unassembled WGS sequence"/>
</dbReference>
<keyword evidence="4" id="KW-1185">Reference proteome</keyword>
<evidence type="ECO:0000313" key="3">
    <source>
        <dbReference type="EMBL" id="KAG7157377.1"/>
    </source>
</evidence>
<dbReference type="SUPFAM" id="SSF57625">
    <property type="entry name" value="Invertebrate chitin-binding proteins"/>
    <property type="match status" value="2"/>
</dbReference>
<organism evidence="3 4">
    <name type="scientific">Homarus americanus</name>
    <name type="common">American lobster</name>
    <dbReference type="NCBI Taxonomy" id="6706"/>
    <lineage>
        <taxon>Eukaryota</taxon>
        <taxon>Metazoa</taxon>
        <taxon>Ecdysozoa</taxon>
        <taxon>Arthropoda</taxon>
        <taxon>Crustacea</taxon>
        <taxon>Multicrustacea</taxon>
        <taxon>Malacostraca</taxon>
        <taxon>Eumalacostraca</taxon>
        <taxon>Eucarida</taxon>
        <taxon>Decapoda</taxon>
        <taxon>Pleocyemata</taxon>
        <taxon>Astacidea</taxon>
        <taxon>Nephropoidea</taxon>
        <taxon>Nephropidae</taxon>
        <taxon>Homarus</taxon>
    </lineage>
</organism>
<evidence type="ECO:0000259" key="2">
    <source>
        <dbReference type="PROSITE" id="PS50940"/>
    </source>
</evidence>
<dbReference type="InterPro" id="IPR002557">
    <property type="entry name" value="Chitin-bd_dom"/>
</dbReference>
<dbReference type="PANTHER" id="PTHR22933:SF43">
    <property type="entry name" value="LP10131P"/>
    <property type="match status" value="1"/>
</dbReference>
<dbReference type="GO" id="GO:0008061">
    <property type="term" value="F:chitin binding"/>
    <property type="evidence" value="ECO:0007669"/>
    <property type="project" value="InterPro"/>
</dbReference>
<feature type="domain" description="Chitin-binding type-2" evidence="2">
    <location>
        <begin position="50"/>
        <end position="118"/>
    </location>
</feature>
<dbReference type="SMART" id="SM00494">
    <property type="entry name" value="ChtBD2"/>
    <property type="match status" value="2"/>
</dbReference>
<dbReference type="InterPro" id="IPR036508">
    <property type="entry name" value="Chitin-bd_dom_sf"/>
</dbReference>
<dbReference type="Pfam" id="PF01607">
    <property type="entry name" value="CBM_14"/>
    <property type="match status" value="2"/>
</dbReference>
<evidence type="ECO:0000313" key="4">
    <source>
        <dbReference type="Proteomes" id="UP000747542"/>
    </source>
</evidence>
<protein>
    <submittedName>
        <fullName evidence="3">U-scoloptoxin(01)-Cw1a-like 8</fullName>
    </submittedName>
</protein>
<dbReference type="InterPro" id="IPR052976">
    <property type="entry name" value="Scoloptoxin-like"/>
</dbReference>
<name>A0A8J5JFU3_HOMAM</name>
<sequence>MVMNAEQVLREVKVLLVVVLTLVVVVSSRMPYVLPGGFESIIQGRSLVNTFNCADRPFGYYADVDNDCAIFHVCQPIVDGAGEVLEMAHFTFICGNSTVFNQESLTCATPELAIPCDQSAFFYDSTNSEFGVIPNTELISLLRSANKMQYLLVVFSLVAAASARMAFVFPDGVETYFKGRSLVNTFTCDTRPYGYYADIDNGCAVFHVCQPIVDGAGTVLEMAHFSFLCGEGTVFSQESLTCAAPELAFPCDQSASLYDSTNSQFGFISESAPLLTPRVLVPAAEAIFEAEVNIEPEADAIIEAEATIEA</sequence>
<dbReference type="GO" id="GO:0005576">
    <property type="term" value="C:extracellular region"/>
    <property type="evidence" value="ECO:0007669"/>
    <property type="project" value="InterPro"/>
</dbReference>